<protein>
    <submittedName>
        <fullName evidence="1">Grx4 family monothiol glutaredoxin</fullName>
    </submittedName>
</protein>
<reference evidence="1" key="1">
    <citation type="submission" date="2022-11" db="EMBL/GenBank/DDBJ databases">
        <title>beta-Carotene-producing bacterium, Jeongeuplla avenae sp. nov., alleviates the salt stress of Arabidopsis seedlings.</title>
        <authorList>
            <person name="Jiang L."/>
            <person name="Lee J."/>
        </authorList>
    </citation>
    <scope>NUCLEOTIDE SEQUENCE</scope>
    <source>
        <strain evidence="1">DY_R2A_6</strain>
    </source>
</reference>
<accession>A0ACD4NVB3</accession>
<evidence type="ECO:0000313" key="2">
    <source>
        <dbReference type="Proteomes" id="UP001163223"/>
    </source>
</evidence>
<evidence type="ECO:0000313" key="1">
    <source>
        <dbReference type="EMBL" id="WAJ30693.1"/>
    </source>
</evidence>
<dbReference type="Proteomes" id="UP001163223">
    <property type="component" value="Chromosome"/>
</dbReference>
<proteinExistence type="predicted"/>
<organism evidence="1 2">
    <name type="scientific">Antarcticirhabdus aurantiaca</name>
    <dbReference type="NCBI Taxonomy" id="2606717"/>
    <lineage>
        <taxon>Bacteria</taxon>
        <taxon>Pseudomonadati</taxon>
        <taxon>Pseudomonadota</taxon>
        <taxon>Alphaproteobacteria</taxon>
        <taxon>Hyphomicrobiales</taxon>
        <taxon>Aurantimonadaceae</taxon>
        <taxon>Antarcticirhabdus</taxon>
    </lineage>
</organism>
<dbReference type="EMBL" id="CP113520">
    <property type="protein sequence ID" value="WAJ30693.1"/>
    <property type="molecule type" value="Genomic_DNA"/>
</dbReference>
<gene>
    <name evidence="1" type="primary">grxD</name>
    <name evidence="1" type="ORF">OXU80_11010</name>
</gene>
<sequence>MTGINDWIDNEVKTNDVVVFMKGTPAFPQCGFSGQVVQILDYLGVEYKGVNVLSSDELRQGIKEYGSWPTIPQIYVKGEFVGGCDIIREMFQAGELQDFFGQNGIATKAQAAANG</sequence>
<keyword evidence="2" id="KW-1185">Reference proteome</keyword>
<name>A0ACD4NVB3_9HYPH</name>